<dbReference type="Proteomes" id="UP001515480">
    <property type="component" value="Unassembled WGS sequence"/>
</dbReference>
<feature type="transmembrane region" description="Helical" evidence="5">
    <location>
        <begin position="7"/>
        <end position="27"/>
    </location>
</feature>
<dbReference type="Pfam" id="PF23489">
    <property type="entry name" value="V-ATPase_su_f"/>
    <property type="match status" value="1"/>
</dbReference>
<sequence>MDFNTCCAYCCTGLSLFGVVGLVSFGLVLQAGGNWYLGVSEENAKGAAQGCFVGAGIYAAYIVLCGYRVCKLARKKPDREREEGLLERYD</sequence>
<reference evidence="6 7" key="1">
    <citation type="journal article" date="2024" name="Science">
        <title>Giant polyketide synthase enzymes in the biosynthesis of giant marine polyether toxins.</title>
        <authorList>
            <person name="Fallon T.R."/>
            <person name="Shende V.V."/>
            <person name="Wierzbicki I.H."/>
            <person name="Pendleton A.L."/>
            <person name="Watervoot N.F."/>
            <person name="Auber R.P."/>
            <person name="Gonzalez D.J."/>
            <person name="Wisecaver J.H."/>
            <person name="Moore B.S."/>
        </authorList>
    </citation>
    <scope>NUCLEOTIDE SEQUENCE [LARGE SCALE GENOMIC DNA]</scope>
    <source>
        <strain evidence="6 7">12B1</strain>
    </source>
</reference>
<name>A0AB34IDW3_PRYPA</name>
<accession>A0AB34IDW3</accession>
<comment type="caution">
    <text evidence="6">The sequence shown here is derived from an EMBL/GenBank/DDBJ whole genome shotgun (WGS) entry which is preliminary data.</text>
</comment>
<proteinExistence type="predicted"/>
<keyword evidence="4 5" id="KW-0472">Membrane</keyword>
<gene>
    <name evidence="6" type="ORF">AB1Y20_013769</name>
</gene>
<organism evidence="6 7">
    <name type="scientific">Prymnesium parvum</name>
    <name type="common">Toxic golden alga</name>
    <dbReference type="NCBI Taxonomy" id="97485"/>
    <lineage>
        <taxon>Eukaryota</taxon>
        <taxon>Haptista</taxon>
        <taxon>Haptophyta</taxon>
        <taxon>Prymnesiophyceae</taxon>
        <taxon>Prymnesiales</taxon>
        <taxon>Prymnesiaceae</taxon>
        <taxon>Prymnesium</taxon>
    </lineage>
</organism>
<dbReference type="InterPro" id="IPR056552">
    <property type="entry name" value="Ribonucl_Kappa"/>
</dbReference>
<dbReference type="AlphaFoldDB" id="A0AB34IDW3"/>
<dbReference type="GO" id="GO:0016020">
    <property type="term" value="C:membrane"/>
    <property type="evidence" value="ECO:0007669"/>
    <property type="project" value="UniProtKB-SubCell"/>
</dbReference>
<evidence type="ECO:0000256" key="1">
    <source>
        <dbReference type="ARBA" id="ARBA00004370"/>
    </source>
</evidence>
<dbReference type="EMBL" id="JBGBPQ010000027">
    <property type="protein sequence ID" value="KAL1498444.1"/>
    <property type="molecule type" value="Genomic_DNA"/>
</dbReference>
<feature type="transmembrane region" description="Helical" evidence="5">
    <location>
        <begin position="47"/>
        <end position="70"/>
    </location>
</feature>
<protein>
    <submittedName>
        <fullName evidence="6">Uncharacterized protein</fullName>
    </submittedName>
</protein>
<evidence type="ECO:0000256" key="3">
    <source>
        <dbReference type="ARBA" id="ARBA00022989"/>
    </source>
</evidence>
<evidence type="ECO:0000256" key="4">
    <source>
        <dbReference type="ARBA" id="ARBA00023136"/>
    </source>
</evidence>
<keyword evidence="2 5" id="KW-0812">Transmembrane</keyword>
<keyword evidence="3 5" id="KW-1133">Transmembrane helix</keyword>
<keyword evidence="7" id="KW-1185">Reference proteome</keyword>
<evidence type="ECO:0000313" key="6">
    <source>
        <dbReference type="EMBL" id="KAL1498444.1"/>
    </source>
</evidence>
<evidence type="ECO:0000256" key="5">
    <source>
        <dbReference type="SAM" id="Phobius"/>
    </source>
</evidence>
<evidence type="ECO:0000256" key="2">
    <source>
        <dbReference type="ARBA" id="ARBA00022692"/>
    </source>
</evidence>
<comment type="subcellular location">
    <subcellularLocation>
        <location evidence="1">Membrane</location>
    </subcellularLocation>
</comment>
<evidence type="ECO:0000313" key="7">
    <source>
        <dbReference type="Proteomes" id="UP001515480"/>
    </source>
</evidence>